<evidence type="ECO:0000256" key="11">
    <source>
        <dbReference type="ARBA" id="ARBA00043083"/>
    </source>
</evidence>
<evidence type="ECO:0000313" key="14">
    <source>
        <dbReference type="EMBL" id="CAF1025886.1"/>
    </source>
</evidence>
<dbReference type="Pfam" id="PF13561">
    <property type="entry name" value="adh_short_C2"/>
    <property type="match status" value="1"/>
</dbReference>
<comment type="pathway">
    <text evidence="4">Amino-acid metabolism.</text>
</comment>
<evidence type="ECO:0000313" key="15">
    <source>
        <dbReference type="EMBL" id="CAF3794350.1"/>
    </source>
</evidence>
<dbReference type="InterPro" id="IPR036291">
    <property type="entry name" value="NAD(P)-bd_dom_sf"/>
</dbReference>
<evidence type="ECO:0000256" key="6">
    <source>
        <dbReference type="ARBA" id="ARBA00038959"/>
    </source>
</evidence>
<dbReference type="InterPro" id="IPR036514">
    <property type="entry name" value="SGNH_hydro_sf"/>
</dbReference>
<evidence type="ECO:0000256" key="12">
    <source>
        <dbReference type="ARBA" id="ARBA00043199"/>
    </source>
</evidence>
<protein>
    <recommendedName>
        <fullName evidence="7">Dehydrogenase/reductase SDR family member 6</fullName>
        <ecNumber evidence="5">1.1.1.104</ecNumber>
        <ecNumber evidence="6">1.1.1.30</ecNumber>
    </recommendedName>
    <alternativeName>
        <fullName evidence="11">(R)-beta-hydroxybutyrate dehydrogenase</fullName>
    </alternativeName>
    <alternativeName>
        <fullName evidence="9">3-hydroxybutyrate dehydrogenase type 2</fullName>
    </alternativeName>
    <alternativeName>
        <fullName evidence="12">4-oxo-L-proline reductase</fullName>
    </alternativeName>
    <alternativeName>
        <fullName evidence="10">Oxidoreductase UCPA</fullName>
    </alternativeName>
    <alternativeName>
        <fullName evidence="8">Short chain dehydrogenase/reductase family 15C member 1</fullName>
    </alternativeName>
</protein>
<dbReference type="EC" id="1.1.1.104" evidence="5"/>
<comment type="catalytic activity">
    <reaction evidence="13">
        <text>(R)-3-hydroxybutanoate + NAD(+) = acetoacetate + NADH + H(+)</text>
        <dbReference type="Rhea" id="RHEA:20521"/>
        <dbReference type="ChEBI" id="CHEBI:10983"/>
        <dbReference type="ChEBI" id="CHEBI:13705"/>
        <dbReference type="ChEBI" id="CHEBI:15378"/>
        <dbReference type="ChEBI" id="CHEBI:57540"/>
        <dbReference type="ChEBI" id="CHEBI:57945"/>
        <dbReference type="EC" id="1.1.1.30"/>
    </reaction>
</comment>
<dbReference type="EC" id="1.1.1.30" evidence="6"/>
<evidence type="ECO:0000256" key="3">
    <source>
        <dbReference type="ARBA" id="ARBA00023002"/>
    </source>
</evidence>
<evidence type="ECO:0000256" key="8">
    <source>
        <dbReference type="ARBA" id="ARBA00041727"/>
    </source>
</evidence>
<dbReference type="Gene3D" id="3.40.50.1110">
    <property type="entry name" value="SGNH hydrolase"/>
    <property type="match status" value="1"/>
</dbReference>
<dbReference type="PANTHER" id="PTHR43477:SF1">
    <property type="entry name" value="DIHYDROANTICAPSIN 7-DEHYDROGENASE"/>
    <property type="match status" value="1"/>
</dbReference>
<evidence type="ECO:0000256" key="9">
    <source>
        <dbReference type="ARBA" id="ARBA00042309"/>
    </source>
</evidence>
<dbReference type="GO" id="GO:0016617">
    <property type="term" value="F:4-oxoproline reductase activity"/>
    <property type="evidence" value="ECO:0007669"/>
    <property type="project" value="UniProtKB-EC"/>
</dbReference>
<comment type="pathway">
    <text evidence="1">Siderophore biosynthesis.</text>
</comment>
<dbReference type="InterPro" id="IPR002347">
    <property type="entry name" value="SDR_fam"/>
</dbReference>
<accession>A0A8S2J4K1</accession>
<dbReference type="SUPFAM" id="SSF52266">
    <property type="entry name" value="SGNH hydrolase"/>
    <property type="match status" value="1"/>
</dbReference>
<comment type="similarity">
    <text evidence="2">Belongs to the short-chain dehydrogenases/reductases (SDR) family.</text>
</comment>
<name>A0A8S2J4K1_9BILA</name>
<gene>
    <name evidence="14" type="ORF">OVA965_LOCUS15742</name>
    <name evidence="15" type="ORF">TMI583_LOCUS15751</name>
</gene>
<proteinExistence type="inferred from homology"/>
<evidence type="ECO:0000256" key="10">
    <source>
        <dbReference type="ARBA" id="ARBA00042565"/>
    </source>
</evidence>
<dbReference type="Gene3D" id="3.40.50.720">
    <property type="entry name" value="NAD(P)-binding Rossmann-like Domain"/>
    <property type="match status" value="3"/>
</dbReference>
<keyword evidence="3" id="KW-0560">Oxidoreductase</keyword>
<sequence>MRSAGEVFVSQRAAAAVLNRLGTPDEIAKAAVFLASDDSKTVTLRRLPHLTNDQYMKLIEKLSQQIENFSNEPSMDSSSRSEDVPVGRDQSKQMVKMILEQHDLLVPHRWWTYIGWSHTHNTLSSTPVQQREITTSPLKKAKQFELVTIAGSSITRGLGDGTIDFWNKSFRYHVHTKNGAGIEIMSEFFKEKHFRPSPRFIVCVGTTNLKYDKPSDALDKTELLIATFKNSYLNLKLALTTLSSMNICGLKALVEAINGDIREYSSKLASLTISTGVDLIPIDYDKRDMISGDGHHLSDSGGSDGIGFATAQRFIDEGAEHVFITGRRQQPLDEAVKKITLSPGSIDTPLMRSAGEVFVSQRAAAAVLNRLGTPDEIAKAAVFLASDDSSYITGIELFVDGGSAQI</sequence>
<dbReference type="InterPro" id="IPR051122">
    <property type="entry name" value="SDR_DHRS6-like"/>
</dbReference>
<dbReference type="SUPFAM" id="SSF51735">
    <property type="entry name" value="NAD(P)-binding Rossmann-fold domains"/>
    <property type="match status" value="3"/>
</dbReference>
<dbReference type="EMBL" id="CAJOBA010007160">
    <property type="protein sequence ID" value="CAF3794350.1"/>
    <property type="molecule type" value="Genomic_DNA"/>
</dbReference>
<organism evidence="15 16">
    <name type="scientific">Didymodactylos carnosus</name>
    <dbReference type="NCBI Taxonomy" id="1234261"/>
    <lineage>
        <taxon>Eukaryota</taxon>
        <taxon>Metazoa</taxon>
        <taxon>Spiralia</taxon>
        <taxon>Gnathifera</taxon>
        <taxon>Rotifera</taxon>
        <taxon>Eurotatoria</taxon>
        <taxon>Bdelloidea</taxon>
        <taxon>Philodinida</taxon>
        <taxon>Philodinidae</taxon>
        <taxon>Didymodactylos</taxon>
    </lineage>
</organism>
<dbReference type="EMBL" id="CAJNOK010007149">
    <property type="protein sequence ID" value="CAF1025886.1"/>
    <property type="molecule type" value="Genomic_DNA"/>
</dbReference>
<dbReference type="PANTHER" id="PTHR43477">
    <property type="entry name" value="DIHYDROANTICAPSIN 7-DEHYDROGENASE"/>
    <property type="match status" value="1"/>
</dbReference>
<reference evidence="15" key="1">
    <citation type="submission" date="2021-02" db="EMBL/GenBank/DDBJ databases">
        <authorList>
            <person name="Nowell W R."/>
        </authorList>
    </citation>
    <scope>NUCLEOTIDE SEQUENCE</scope>
</reference>
<comment type="caution">
    <text evidence="15">The sequence shown here is derived from an EMBL/GenBank/DDBJ whole genome shotgun (WGS) entry which is preliminary data.</text>
</comment>
<dbReference type="AlphaFoldDB" id="A0A8S2J4K1"/>
<evidence type="ECO:0000256" key="2">
    <source>
        <dbReference type="ARBA" id="ARBA00006484"/>
    </source>
</evidence>
<evidence type="ECO:0000256" key="5">
    <source>
        <dbReference type="ARBA" id="ARBA00038956"/>
    </source>
</evidence>
<dbReference type="Proteomes" id="UP000677228">
    <property type="component" value="Unassembled WGS sequence"/>
</dbReference>
<dbReference type="GO" id="GO:0003858">
    <property type="term" value="F:3-hydroxybutyrate dehydrogenase activity"/>
    <property type="evidence" value="ECO:0007669"/>
    <property type="project" value="UniProtKB-EC"/>
</dbReference>
<dbReference type="Proteomes" id="UP000682733">
    <property type="component" value="Unassembled WGS sequence"/>
</dbReference>
<evidence type="ECO:0000313" key="16">
    <source>
        <dbReference type="Proteomes" id="UP000682733"/>
    </source>
</evidence>
<evidence type="ECO:0000256" key="1">
    <source>
        <dbReference type="ARBA" id="ARBA00004924"/>
    </source>
</evidence>
<evidence type="ECO:0000256" key="13">
    <source>
        <dbReference type="ARBA" id="ARBA00049550"/>
    </source>
</evidence>
<evidence type="ECO:0000256" key="4">
    <source>
        <dbReference type="ARBA" id="ARBA00034698"/>
    </source>
</evidence>
<evidence type="ECO:0000256" key="7">
    <source>
        <dbReference type="ARBA" id="ARBA00039194"/>
    </source>
</evidence>